<dbReference type="InterPro" id="IPR007867">
    <property type="entry name" value="GMC_OxRtase_C"/>
</dbReference>
<dbReference type="PANTHER" id="PTHR11552:SF147">
    <property type="entry name" value="CHOLINE DEHYDROGENASE, MITOCHONDRIAL"/>
    <property type="match status" value="1"/>
</dbReference>
<keyword evidence="3 6" id="KW-0285">Flavoprotein</keyword>
<comment type="similarity">
    <text evidence="2 6">Belongs to the GMC oxidoreductase family.</text>
</comment>
<name>A0A849KVB2_9HYPH</name>
<evidence type="ECO:0000313" key="8">
    <source>
        <dbReference type="EMBL" id="NNU61006.1"/>
    </source>
</evidence>
<feature type="binding site" evidence="5">
    <location>
        <position position="480"/>
    </location>
    <ligand>
        <name>FAD</name>
        <dbReference type="ChEBI" id="CHEBI:57692"/>
    </ligand>
</feature>
<dbReference type="Pfam" id="PF05199">
    <property type="entry name" value="GMC_oxred_C"/>
    <property type="match status" value="1"/>
</dbReference>
<dbReference type="PROSITE" id="PS00623">
    <property type="entry name" value="GMC_OXRED_1"/>
    <property type="match status" value="1"/>
</dbReference>
<evidence type="ECO:0000313" key="9">
    <source>
        <dbReference type="Proteomes" id="UP000574931"/>
    </source>
</evidence>
<dbReference type="InterPro" id="IPR036188">
    <property type="entry name" value="FAD/NAD-bd_sf"/>
</dbReference>
<accession>A0A849KVB2</accession>
<evidence type="ECO:0000256" key="5">
    <source>
        <dbReference type="PIRSR" id="PIRSR000137-2"/>
    </source>
</evidence>
<gene>
    <name evidence="8" type="ORF">HKX02_12195</name>
</gene>
<evidence type="ECO:0000256" key="1">
    <source>
        <dbReference type="ARBA" id="ARBA00001974"/>
    </source>
</evidence>
<evidence type="ECO:0000259" key="7">
    <source>
        <dbReference type="PROSITE" id="PS00623"/>
    </source>
</evidence>
<dbReference type="GO" id="GO:0016614">
    <property type="term" value="F:oxidoreductase activity, acting on CH-OH group of donors"/>
    <property type="evidence" value="ECO:0007669"/>
    <property type="project" value="InterPro"/>
</dbReference>
<sequence>MAQYNVAIIGAGSAGALLAARLSEDPARQVVLIEAGGEPTDPDIWKPAMWPAIQHRPYDWDYNTVPQSGAAGRSFPWARGKALGGSSLLHAMGYMRGHPADFAAWAEATGDKRWSWEGLQKAFKANEDHALGGDGIHGKGGPMPVWIPDEEVSPLTRAFIEAGAAVGLPRIPGHSTGQMMGVTPNSLMIRDGRRVTVAEAWLTPSVRALPNLTILTGTKTRHLSFDNARATGLEVIGPEGLSTITADKIILSAGSLEGPALLMRSGIGPEDVLHEAGVTCRLKAPELGRNLMDHLLGAGNLYAARQKLAPSRLQHSESMAYMRADGTATDGQPEIVVGCGVAPIVSELFTAPAPGSAYSFLFGVTHPTSRGEIRITGAGLDDPLRIDPKYLQTENDRRLFRAALAAAREIGHRPELDEWRDHEILPGAVETEDDIDAFIAKAAITHHHPSGTCRMGNDDAAVVDPDLRLNGLDNVYVVDGSVLPSLTAGPIHAAIQAIAERFACDFIGKAT</sequence>
<comment type="caution">
    <text evidence="8">The sequence shown here is derived from an EMBL/GenBank/DDBJ whole genome shotgun (WGS) entry which is preliminary data.</text>
</comment>
<reference evidence="8 9" key="1">
    <citation type="submission" date="2020-05" db="EMBL/GenBank/DDBJ databases">
        <title>Draft Genome Sequence of Ochrobactrum soli Isolated from Stable Fly Gut.</title>
        <authorList>
            <person name="Pileggi M.T."/>
            <person name="Vazhakkala L.J."/>
            <person name="Wong C.N."/>
        </authorList>
    </citation>
    <scope>NUCLEOTIDE SEQUENCE [LARGE SCALE GENOMIC DNA]</scope>
    <source>
        <strain evidence="8 9">MTP-C0764</strain>
    </source>
</reference>
<proteinExistence type="inferred from homology"/>
<dbReference type="SUPFAM" id="SSF54373">
    <property type="entry name" value="FAD-linked reductases, C-terminal domain"/>
    <property type="match status" value="1"/>
</dbReference>
<dbReference type="SUPFAM" id="SSF51905">
    <property type="entry name" value="FAD/NAD(P)-binding domain"/>
    <property type="match status" value="1"/>
</dbReference>
<evidence type="ECO:0000256" key="6">
    <source>
        <dbReference type="RuleBase" id="RU003968"/>
    </source>
</evidence>
<dbReference type="Pfam" id="PF00732">
    <property type="entry name" value="GMC_oxred_N"/>
    <property type="match status" value="1"/>
</dbReference>
<dbReference type="PIRSF" id="PIRSF000137">
    <property type="entry name" value="Alcohol_oxidase"/>
    <property type="match status" value="1"/>
</dbReference>
<dbReference type="Gene3D" id="3.30.560.10">
    <property type="entry name" value="Glucose Oxidase, domain 3"/>
    <property type="match status" value="1"/>
</dbReference>
<keyword evidence="9" id="KW-1185">Reference proteome</keyword>
<evidence type="ECO:0000256" key="3">
    <source>
        <dbReference type="ARBA" id="ARBA00022630"/>
    </source>
</evidence>
<dbReference type="EMBL" id="JABFCY010000007">
    <property type="protein sequence ID" value="NNU61006.1"/>
    <property type="molecule type" value="Genomic_DNA"/>
</dbReference>
<feature type="domain" description="Glucose-methanol-choline oxidoreductase N-terminal" evidence="7">
    <location>
        <begin position="80"/>
        <end position="103"/>
    </location>
</feature>
<evidence type="ECO:0000256" key="2">
    <source>
        <dbReference type="ARBA" id="ARBA00010790"/>
    </source>
</evidence>
<dbReference type="InterPro" id="IPR012132">
    <property type="entry name" value="GMC_OxRdtase"/>
</dbReference>
<keyword evidence="4 5" id="KW-0274">FAD</keyword>
<dbReference type="Proteomes" id="UP000574931">
    <property type="component" value="Unassembled WGS sequence"/>
</dbReference>
<dbReference type="RefSeq" id="WP_124916104.1">
    <property type="nucleotide sequence ID" value="NZ_JABFCY010000007.1"/>
</dbReference>
<dbReference type="GO" id="GO:0050660">
    <property type="term" value="F:flavin adenine dinucleotide binding"/>
    <property type="evidence" value="ECO:0007669"/>
    <property type="project" value="InterPro"/>
</dbReference>
<organism evidence="8 9">
    <name type="scientific">Ochrobactrum soli</name>
    <dbReference type="NCBI Taxonomy" id="2448455"/>
    <lineage>
        <taxon>Bacteria</taxon>
        <taxon>Pseudomonadati</taxon>
        <taxon>Pseudomonadota</taxon>
        <taxon>Alphaproteobacteria</taxon>
        <taxon>Hyphomicrobiales</taxon>
        <taxon>Brucellaceae</taxon>
        <taxon>Brucella/Ochrobactrum group</taxon>
        <taxon>Ochrobactrum</taxon>
    </lineage>
</organism>
<evidence type="ECO:0000256" key="4">
    <source>
        <dbReference type="ARBA" id="ARBA00022827"/>
    </source>
</evidence>
<comment type="cofactor">
    <cofactor evidence="1 5">
        <name>FAD</name>
        <dbReference type="ChEBI" id="CHEBI:57692"/>
    </cofactor>
</comment>
<protein>
    <submittedName>
        <fullName evidence="8">GMC family oxidoreductase</fullName>
    </submittedName>
</protein>
<dbReference type="PANTHER" id="PTHR11552">
    <property type="entry name" value="GLUCOSE-METHANOL-CHOLINE GMC OXIDOREDUCTASE"/>
    <property type="match status" value="1"/>
</dbReference>
<dbReference type="Gene3D" id="3.50.50.60">
    <property type="entry name" value="FAD/NAD(P)-binding domain"/>
    <property type="match status" value="1"/>
</dbReference>
<dbReference type="InterPro" id="IPR000172">
    <property type="entry name" value="GMC_OxRdtase_N"/>
</dbReference>
<dbReference type="AlphaFoldDB" id="A0A849KVB2"/>